<organism evidence="1">
    <name type="scientific">Sesamum radiatum</name>
    <name type="common">Black benniseed</name>
    <dbReference type="NCBI Taxonomy" id="300843"/>
    <lineage>
        <taxon>Eukaryota</taxon>
        <taxon>Viridiplantae</taxon>
        <taxon>Streptophyta</taxon>
        <taxon>Embryophyta</taxon>
        <taxon>Tracheophyta</taxon>
        <taxon>Spermatophyta</taxon>
        <taxon>Magnoliopsida</taxon>
        <taxon>eudicotyledons</taxon>
        <taxon>Gunneridae</taxon>
        <taxon>Pentapetalae</taxon>
        <taxon>asterids</taxon>
        <taxon>lamiids</taxon>
        <taxon>Lamiales</taxon>
        <taxon>Pedaliaceae</taxon>
        <taxon>Sesamum</taxon>
    </lineage>
</organism>
<protein>
    <submittedName>
        <fullName evidence="1">Retrovirus-related Pol polyprotein from transposon RE2</fullName>
    </submittedName>
</protein>
<dbReference type="CDD" id="cd09272">
    <property type="entry name" value="RNase_HI_RT_Ty1"/>
    <property type="match status" value="1"/>
</dbReference>
<evidence type="ECO:0000313" key="1">
    <source>
        <dbReference type="EMBL" id="KAL0373727.1"/>
    </source>
</evidence>
<sequence length="107" mass="12027">MAAASCELTWLKSLLRSLGVSHSQPMRLLCDSQAALHIAANPIFHECTKHIEVDCHYVRDQIQAGSIVTAHVHSQNQLAIYLRKPLDINSFMYLIRKLGIRDPHAPT</sequence>
<comment type="caution">
    <text evidence="1">The sequence shown here is derived from an EMBL/GenBank/DDBJ whole genome shotgun (WGS) entry which is preliminary data.</text>
</comment>
<proteinExistence type="predicted"/>
<accession>A0AAW2R106</accession>
<dbReference type="PANTHER" id="PTHR11439">
    <property type="entry name" value="GAG-POL-RELATED RETROTRANSPOSON"/>
    <property type="match status" value="1"/>
</dbReference>
<reference evidence="1" key="2">
    <citation type="journal article" date="2024" name="Plant">
        <title>Genomic evolution and insights into agronomic trait innovations of Sesamum species.</title>
        <authorList>
            <person name="Miao H."/>
            <person name="Wang L."/>
            <person name="Qu L."/>
            <person name="Liu H."/>
            <person name="Sun Y."/>
            <person name="Le M."/>
            <person name="Wang Q."/>
            <person name="Wei S."/>
            <person name="Zheng Y."/>
            <person name="Lin W."/>
            <person name="Duan Y."/>
            <person name="Cao H."/>
            <person name="Xiong S."/>
            <person name="Wang X."/>
            <person name="Wei L."/>
            <person name="Li C."/>
            <person name="Ma Q."/>
            <person name="Ju M."/>
            <person name="Zhao R."/>
            <person name="Li G."/>
            <person name="Mu C."/>
            <person name="Tian Q."/>
            <person name="Mei H."/>
            <person name="Zhang T."/>
            <person name="Gao T."/>
            <person name="Zhang H."/>
        </authorList>
    </citation>
    <scope>NUCLEOTIDE SEQUENCE</scope>
    <source>
        <strain evidence="1">G02</strain>
    </source>
</reference>
<dbReference type="AlphaFoldDB" id="A0AAW2R106"/>
<name>A0AAW2R106_SESRA</name>
<gene>
    <name evidence="1" type="ORF">Sradi_3288400</name>
</gene>
<dbReference type="PANTHER" id="PTHR11439:SF470">
    <property type="entry name" value="CYSTEINE-RICH RLK (RECEPTOR-LIKE PROTEIN KINASE) 8"/>
    <property type="match status" value="1"/>
</dbReference>
<dbReference type="EMBL" id="JACGWJ010000014">
    <property type="protein sequence ID" value="KAL0373727.1"/>
    <property type="molecule type" value="Genomic_DNA"/>
</dbReference>
<reference evidence="1" key="1">
    <citation type="submission" date="2020-06" db="EMBL/GenBank/DDBJ databases">
        <authorList>
            <person name="Li T."/>
            <person name="Hu X."/>
            <person name="Zhang T."/>
            <person name="Song X."/>
            <person name="Zhang H."/>
            <person name="Dai N."/>
            <person name="Sheng W."/>
            <person name="Hou X."/>
            <person name="Wei L."/>
        </authorList>
    </citation>
    <scope>NUCLEOTIDE SEQUENCE</scope>
    <source>
        <strain evidence="1">G02</strain>
        <tissue evidence="1">Leaf</tissue>
    </source>
</reference>